<protein>
    <submittedName>
        <fullName evidence="1">Uncharacterized protein</fullName>
    </submittedName>
</protein>
<dbReference type="AlphaFoldDB" id="A0A9E2L6K6"/>
<comment type="caution">
    <text evidence="1">The sequence shown here is derived from an EMBL/GenBank/DDBJ whole genome shotgun (WGS) entry which is preliminary data.</text>
</comment>
<evidence type="ECO:0000313" key="2">
    <source>
        <dbReference type="Proteomes" id="UP000823865"/>
    </source>
</evidence>
<proteinExistence type="predicted"/>
<organism evidence="1 2">
    <name type="scientific">Candidatus Paraprevotella stercoravium</name>
    <dbReference type="NCBI Taxonomy" id="2838725"/>
    <lineage>
        <taxon>Bacteria</taxon>
        <taxon>Pseudomonadati</taxon>
        <taxon>Bacteroidota</taxon>
        <taxon>Bacteroidia</taxon>
        <taxon>Bacteroidales</taxon>
        <taxon>Prevotellaceae</taxon>
        <taxon>Paraprevotella</taxon>
    </lineage>
</organism>
<evidence type="ECO:0000313" key="1">
    <source>
        <dbReference type="EMBL" id="MBU3853569.1"/>
    </source>
</evidence>
<reference evidence="1" key="2">
    <citation type="submission" date="2021-04" db="EMBL/GenBank/DDBJ databases">
        <authorList>
            <person name="Gilroy R."/>
        </authorList>
    </citation>
    <scope>NUCLEOTIDE SEQUENCE</scope>
    <source>
        <strain evidence="1">G3-2149</strain>
    </source>
</reference>
<reference evidence="1" key="1">
    <citation type="journal article" date="2021" name="PeerJ">
        <title>Extensive microbial diversity within the chicken gut microbiome revealed by metagenomics and culture.</title>
        <authorList>
            <person name="Gilroy R."/>
            <person name="Ravi A."/>
            <person name="Getino M."/>
            <person name="Pursley I."/>
            <person name="Horton D.L."/>
            <person name="Alikhan N.F."/>
            <person name="Baker D."/>
            <person name="Gharbi K."/>
            <person name="Hall N."/>
            <person name="Watson M."/>
            <person name="Adriaenssens E.M."/>
            <person name="Foster-Nyarko E."/>
            <person name="Jarju S."/>
            <person name="Secka A."/>
            <person name="Antonio M."/>
            <person name="Oren A."/>
            <person name="Chaudhuri R.R."/>
            <person name="La Ragione R."/>
            <person name="Hildebrand F."/>
            <person name="Pallen M.J."/>
        </authorList>
    </citation>
    <scope>NUCLEOTIDE SEQUENCE</scope>
    <source>
        <strain evidence="1">G3-2149</strain>
    </source>
</reference>
<feature type="non-terminal residue" evidence="1">
    <location>
        <position position="1"/>
    </location>
</feature>
<sequence>KPKRLIIIGVDKHNDICYGSVLVNTKMSPQASFSKEYLSAQYLLKVENYPEFLKYDSFADCGELFSIPISKLCFVLENIMEC</sequence>
<dbReference type="Proteomes" id="UP000823865">
    <property type="component" value="Unassembled WGS sequence"/>
</dbReference>
<name>A0A9E2L6K6_9BACT</name>
<dbReference type="EMBL" id="JAHLFU010000148">
    <property type="protein sequence ID" value="MBU3853569.1"/>
    <property type="molecule type" value="Genomic_DNA"/>
</dbReference>
<gene>
    <name evidence="1" type="ORF">H9789_07115</name>
</gene>
<accession>A0A9E2L6K6</accession>